<feature type="region of interest" description="Disordered" evidence="1">
    <location>
        <begin position="1"/>
        <end position="22"/>
    </location>
</feature>
<proteinExistence type="predicted"/>
<protein>
    <submittedName>
        <fullName evidence="2">Uncharacterized protein</fullName>
    </submittedName>
</protein>
<evidence type="ECO:0000313" key="3">
    <source>
        <dbReference type="Proteomes" id="UP000003843"/>
    </source>
</evidence>
<evidence type="ECO:0000256" key="1">
    <source>
        <dbReference type="SAM" id="MobiDB-lite"/>
    </source>
</evidence>
<dbReference type="AlphaFoldDB" id="D0W9U7"/>
<sequence length="40" mass="4731">MKKWRERDGGFTSNQDKAEPHQFKVTPLYHSNLRCRLKAG</sequence>
<comment type="caution">
    <text evidence="2">The sequence shown here is derived from an EMBL/GenBank/DDBJ whole genome shotgun (WGS) entry which is preliminary data.</text>
</comment>
<dbReference type="EMBL" id="ACEQ02000014">
    <property type="protein sequence ID" value="EEZ75611.1"/>
    <property type="molecule type" value="Genomic_DNA"/>
</dbReference>
<organism evidence="2 3">
    <name type="scientific">Neisseria lactamica ATCC 23970</name>
    <dbReference type="NCBI Taxonomy" id="546265"/>
    <lineage>
        <taxon>Bacteria</taxon>
        <taxon>Pseudomonadati</taxon>
        <taxon>Pseudomonadota</taxon>
        <taxon>Betaproteobacteria</taxon>
        <taxon>Neisseriales</taxon>
        <taxon>Neisseriaceae</taxon>
        <taxon>Neisseria</taxon>
    </lineage>
</organism>
<accession>D0W9U7</accession>
<reference evidence="2 3" key="1">
    <citation type="submission" date="2009-10" db="EMBL/GenBank/DDBJ databases">
        <authorList>
            <person name="Weinstock G."/>
            <person name="Sodergren E."/>
            <person name="Clifton S."/>
            <person name="Fulton L."/>
            <person name="Fulton B."/>
            <person name="Courtney L."/>
            <person name="Fronick C."/>
            <person name="Harrison M."/>
            <person name="Strong C."/>
            <person name="Farmer C."/>
            <person name="Delahaunty K."/>
            <person name="Markovic C."/>
            <person name="Hall O."/>
            <person name="Minx P."/>
            <person name="Tomlinson C."/>
            <person name="Mitreva M."/>
            <person name="Nelson J."/>
            <person name="Hou S."/>
            <person name="Wollam A."/>
            <person name="Pepin K.H."/>
            <person name="Johnson M."/>
            <person name="Bhonagiri V."/>
            <person name="Nash W.E."/>
            <person name="Warren W."/>
            <person name="Chinwalla A."/>
            <person name="Mardis E.R."/>
            <person name="Wilson R.K."/>
        </authorList>
    </citation>
    <scope>NUCLEOTIDE SEQUENCE [LARGE SCALE GENOMIC DNA]</scope>
    <source>
        <strain evidence="2 3">ATCC 23970</strain>
    </source>
</reference>
<name>D0W9U7_NEILA</name>
<dbReference type="Proteomes" id="UP000003843">
    <property type="component" value="Unassembled WGS sequence"/>
</dbReference>
<gene>
    <name evidence="2" type="ORF">NEILACOT_04310</name>
</gene>
<evidence type="ECO:0000313" key="2">
    <source>
        <dbReference type="EMBL" id="EEZ75611.1"/>
    </source>
</evidence>